<organism evidence="2">
    <name type="scientific">Toxoplasma gondii (strain ATCC 50861 / VEG)</name>
    <dbReference type="NCBI Taxonomy" id="432359"/>
    <lineage>
        <taxon>Eukaryota</taxon>
        <taxon>Sar</taxon>
        <taxon>Alveolata</taxon>
        <taxon>Apicomplexa</taxon>
        <taxon>Conoidasida</taxon>
        <taxon>Coccidia</taxon>
        <taxon>Eucoccidiorida</taxon>
        <taxon>Eimeriorina</taxon>
        <taxon>Sarcocystidae</taxon>
        <taxon>Toxoplasma</taxon>
    </lineage>
</organism>
<evidence type="ECO:0000313" key="2">
    <source>
        <dbReference type="EMBL" id="CEL77551.1"/>
    </source>
</evidence>
<dbReference type="AlphaFoldDB" id="A0A0F7V4Z1"/>
<gene>
    <name evidence="2" type="ORF">BN1205_097120</name>
</gene>
<protein>
    <submittedName>
        <fullName evidence="2">Uncharacterized protein</fullName>
    </submittedName>
</protein>
<dbReference type="EMBL" id="LN714501">
    <property type="protein sequence ID" value="CEL77551.1"/>
    <property type="molecule type" value="Genomic_DNA"/>
</dbReference>
<evidence type="ECO:0000256" key="1">
    <source>
        <dbReference type="SAM" id="MobiDB-lite"/>
    </source>
</evidence>
<feature type="compositionally biased region" description="Basic and acidic residues" evidence="1">
    <location>
        <begin position="117"/>
        <end position="128"/>
    </location>
</feature>
<reference evidence="2" key="1">
    <citation type="journal article" date="2015" name="PLoS ONE">
        <title>Comprehensive Evaluation of Toxoplasma gondii VEG and Neospora caninum LIV Genomes with Tachyzoite Stage Transcriptome and Proteome Defines Novel Transcript Features.</title>
        <authorList>
            <person name="Ramaprasad A."/>
            <person name="Mourier T."/>
            <person name="Naeem R."/>
            <person name="Malas T.B."/>
            <person name="Moussa E."/>
            <person name="Panigrahi A."/>
            <person name="Vermont S.J."/>
            <person name="Otto T.D."/>
            <person name="Wastling J."/>
            <person name="Pain A."/>
        </authorList>
    </citation>
    <scope>NUCLEOTIDE SEQUENCE</scope>
    <source>
        <strain evidence="2">VEG</strain>
    </source>
</reference>
<sequence>MGKHTATHLWWCEQGSEVPVKRLRRNQVYVHRTVATARRPSAKQTEATPRRFVFRAFPFAPRSFSNPHVRLSLLLHGLNCEKAFTAPATSPGFQFLDSLASPCTDQRPLHNKTQRKGAPETTKRTDSNLRRYKTPNSQLRVQNKRVFFRASWRDLCFYEGAETFFSLLPLCDRNSTQSESVRK</sequence>
<name>A0A0F7V4Z1_TOXGV</name>
<accession>A0A0F7V4Z1</accession>
<proteinExistence type="predicted"/>
<feature type="region of interest" description="Disordered" evidence="1">
    <location>
        <begin position="105"/>
        <end position="128"/>
    </location>
</feature>